<organism evidence="2 3">
    <name type="scientific">Venturia effusa</name>
    <dbReference type="NCBI Taxonomy" id="50376"/>
    <lineage>
        <taxon>Eukaryota</taxon>
        <taxon>Fungi</taxon>
        <taxon>Dikarya</taxon>
        <taxon>Ascomycota</taxon>
        <taxon>Pezizomycotina</taxon>
        <taxon>Dothideomycetes</taxon>
        <taxon>Pleosporomycetidae</taxon>
        <taxon>Venturiales</taxon>
        <taxon>Venturiaceae</taxon>
        <taxon>Venturia</taxon>
    </lineage>
</organism>
<evidence type="ECO:0000313" key="2">
    <source>
        <dbReference type="EMBL" id="QDS69352.1"/>
    </source>
</evidence>
<reference evidence="2 3" key="1">
    <citation type="submission" date="2019-07" db="EMBL/GenBank/DDBJ databases">
        <title>Finished genome of Venturia effusa.</title>
        <authorList>
            <person name="Young C.A."/>
            <person name="Cox M.P."/>
            <person name="Ganley A.R.D."/>
            <person name="David W.J."/>
        </authorList>
    </citation>
    <scope>NUCLEOTIDE SEQUENCE [LARGE SCALE GENOMIC DNA]</scope>
    <source>
        <strain evidence="3">albino</strain>
    </source>
</reference>
<feature type="region of interest" description="Disordered" evidence="1">
    <location>
        <begin position="146"/>
        <end position="170"/>
    </location>
</feature>
<feature type="compositionally biased region" description="Basic and acidic residues" evidence="1">
    <location>
        <begin position="388"/>
        <end position="400"/>
    </location>
</feature>
<dbReference type="Proteomes" id="UP000316270">
    <property type="component" value="Chromosome 3"/>
</dbReference>
<feature type="compositionally biased region" description="Polar residues" evidence="1">
    <location>
        <begin position="146"/>
        <end position="161"/>
    </location>
</feature>
<gene>
    <name evidence="2" type="ORF">FKW77_004008</name>
</gene>
<proteinExistence type="predicted"/>
<feature type="region of interest" description="Disordered" evidence="1">
    <location>
        <begin position="284"/>
        <end position="400"/>
    </location>
</feature>
<evidence type="ECO:0000313" key="3">
    <source>
        <dbReference type="Proteomes" id="UP000316270"/>
    </source>
</evidence>
<sequence length="444" mass="48387">MAFSPSPSPSRSSQHVKSNHVRPGRDSIFRPPLTPSAPSDRRQSSYTPRYALGTASSSNRKRSREDSRNRASVATPYSIFSSTWTSVPSTQDSILRSGCASPPPMVNTTYNLAGGLDTPSVTAADSYFDCREDNDFEIRRRWRASSNAAQETSSGSGSETQLALGGDRNGRTRYATPAISQSWGSFVFGIVGDVAGKVWSICTTNALKGFYAGGGQGYDMTPTGNEELGRSSNWEDVEVSRTFDRSATPIPGEYPSDTDLESQRPAKRIHTENGSEWVMIDSQGDSQASTPLPCAHRKAPAPNPSAKHVRPSLGSRRSLVPVSRRTSGKIPTVEAPPKASVYQSPLKAASTRPPFGHRRSASDLTPSKSYSPTKGVASPLSPETQRFMAERKREERQADASIRRLNEQLKAMIKEGREALGTKVEVLDELDVDMEDEGYFEQGR</sequence>
<name>A0A517L141_9PEZI</name>
<dbReference type="OrthoDB" id="5138418at2759"/>
<dbReference type="STRING" id="50376.A0A517L141"/>
<dbReference type="EMBL" id="CP042187">
    <property type="protein sequence ID" value="QDS69352.1"/>
    <property type="molecule type" value="Genomic_DNA"/>
</dbReference>
<feature type="region of interest" description="Disordered" evidence="1">
    <location>
        <begin position="1"/>
        <end position="71"/>
    </location>
</feature>
<evidence type="ECO:0000256" key="1">
    <source>
        <dbReference type="SAM" id="MobiDB-lite"/>
    </source>
</evidence>
<feature type="compositionally biased region" description="Polar residues" evidence="1">
    <location>
        <begin position="362"/>
        <end position="372"/>
    </location>
</feature>
<dbReference type="AlphaFoldDB" id="A0A517L141"/>
<accession>A0A517L141</accession>
<keyword evidence="3" id="KW-1185">Reference proteome</keyword>
<feature type="region of interest" description="Disordered" evidence="1">
    <location>
        <begin position="243"/>
        <end position="265"/>
    </location>
</feature>
<protein>
    <submittedName>
        <fullName evidence="2">Uncharacterized protein</fullName>
    </submittedName>
</protein>